<evidence type="ECO:0000313" key="3">
    <source>
        <dbReference type="Proteomes" id="UP000325577"/>
    </source>
</evidence>
<sequence length="142" mass="15428">MSYQGWNSQVNLSPQISSEWRNNSMKEEGPTSLVNIAADITGALPSANSIILIQSCKPDFGLDSPGDASSAESNDTSTANGQKHAATMTHCMRPHVQGAAEQTEVQWVIEYPFNFVNNISVTVEGYIAIWVLSVDQGTYTLF</sequence>
<name>A0A5J5B8Q5_9ASTE</name>
<accession>A0A5J5B8Q5</accession>
<gene>
    <name evidence="2" type="ORF">F0562_027875</name>
</gene>
<dbReference type="AlphaFoldDB" id="A0A5J5B8Q5"/>
<feature type="compositionally biased region" description="Polar residues" evidence="1">
    <location>
        <begin position="70"/>
        <end position="81"/>
    </location>
</feature>
<proteinExistence type="predicted"/>
<evidence type="ECO:0000313" key="2">
    <source>
        <dbReference type="EMBL" id="KAA8538302.1"/>
    </source>
</evidence>
<dbReference type="EMBL" id="CM018038">
    <property type="protein sequence ID" value="KAA8538302.1"/>
    <property type="molecule type" value="Genomic_DNA"/>
</dbReference>
<feature type="region of interest" description="Disordered" evidence="1">
    <location>
        <begin position="63"/>
        <end position="85"/>
    </location>
</feature>
<evidence type="ECO:0000256" key="1">
    <source>
        <dbReference type="SAM" id="MobiDB-lite"/>
    </source>
</evidence>
<reference evidence="2 3" key="1">
    <citation type="submission" date="2019-09" db="EMBL/GenBank/DDBJ databases">
        <title>A chromosome-level genome assembly of the Chinese tupelo Nyssa sinensis.</title>
        <authorList>
            <person name="Yang X."/>
            <person name="Kang M."/>
            <person name="Yang Y."/>
            <person name="Xiong H."/>
            <person name="Wang M."/>
            <person name="Zhang Z."/>
            <person name="Wang Z."/>
            <person name="Wu H."/>
            <person name="Ma T."/>
            <person name="Liu J."/>
            <person name="Xi Z."/>
        </authorList>
    </citation>
    <scope>NUCLEOTIDE SEQUENCE [LARGE SCALE GENOMIC DNA]</scope>
    <source>
        <strain evidence="2">J267</strain>
        <tissue evidence="2">Leaf</tissue>
    </source>
</reference>
<dbReference type="Proteomes" id="UP000325577">
    <property type="component" value="Linkage Group LG15"/>
</dbReference>
<protein>
    <submittedName>
        <fullName evidence="2">Uncharacterized protein</fullName>
    </submittedName>
</protein>
<organism evidence="2 3">
    <name type="scientific">Nyssa sinensis</name>
    <dbReference type="NCBI Taxonomy" id="561372"/>
    <lineage>
        <taxon>Eukaryota</taxon>
        <taxon>Viridiplantae</taxon>
        <taxon>Streptophyta</taxon>
        <taxon>Embryophyta</taxon>
        <taxon>Tracheophyta</taxon>
        <taxon>Spermatophyta</taxon>
        <taxon>Magnoliopsida</taxon>
        <taxon>eudicotyledons</taxon>
        <taxon>Gunneridae</taxon>
        <taxon>Pentapetalae</taxon>
        <taxon>asterids</taxon>
        <taxon>Cornales</taxon>
        <taxon>Nyssaceae</taxon>
        <taxon>Nyssa</taxon>
    </lineage>
</organism>
<keyword evidence="3" id="KW-1185">Reference proteome</keyword>